<dbReference type="GO" id="GO:0005634">
    <property type="term" value="C:nucleus"/>
    <property type="evidence" value="ECO:0007669"/>
    <property type="project" value="TreeGrafter"/>
</dbReference>
<accession>A0A8T0DCA2</accession>
<dbReference type="InterPro" id="IPR001841">
    <property type="entry name" value="Znf_RING"/>
</dbReference>
<dbReference type="PANTHER" id="PTHR45931">
    <property type="entry name" value="SI:CH211-59O9.10"/>
    <property type="match status" value="1"/>
</dbReference>
<dbReference type="OrthoDB" id="8062037at2759"/>
<keyword evidence="4 8" id="KW-0863">Zinc-finger</keyword>
<dbReference type="GO" id="GO:0008270">
    <property type="term" value="F:zinc ion binding"/>
    <property type="evidence" value="ECO:0007669"/>
    <property type="project" value="UniProtKB-KW"/>
</dbReference>
<dbReference type="InterPro" id="IPR046450">
    <property type="entry name" value="PA_dom_sf"/>
</dbReference>
<dbReference type="GO" id="GO:0061630">
    <property type="term" value="F:ubiquitin protein ligase activity"/>
    <property type="evidence" value="ECO:0007669"/>
    <property type="project" value="TreeGrafter"/>
</dbReference>
<evidence type="ECO:0000256" key="6">
    <source>
        <dbReference type="ARBA" id="ARBA00022989"/>
    </source>
</evidence>
<feature type="transmembrane region" description="Helical" evidence="9">
    <location>
        <begin position="199"/>
        <end position="224"/>
    </location>
</feature>
<evidence type="ECO:0000256" key="1">
    <source>
        <dbReference type="ARBA" id="ARBA00004370"/>
    </source>
</evidence>
<keyword evidence="2 9" id="KW-0812">Transmembrane</keyword>
<name>A0A8T0DCA2_9TREM</name>
<organism evidence="12 13">
    <name type="scientific">Paragonimus westermani</name>
    <dbReference type="NCBI Taxonomy" id="34504"/>
    <lineage>
        <taxon>Eukaryota</taxon>
        <taxon>Metazoa</taxon>
        <taxon>Spiralia</taxon>
        <taxon>Lophotrochozoa</taxon>
        <taxon>Platyhelminthes</taxon>
        <taxon>Trematoda</taxon>
        <taxon>Digenea</taxon>
        <taxon>Plagiorchiida</taxon>
        <taxon>Troglotremata</taxon>
        <taxon>Troglotrematidae</taxon>
        <taxon>Paragonimus</taxon>
    </lineage>
</organism>
<evidence type="ECO:0000313" key="12">
    <source>
        <dbReference type="EMBL" id="KAF8565449.1"/>
    </source>
</evidence>
<proteinExistence type="predicted"/>
<evidence type="ECO:0000256" key="3">
    <source>
        <dbReference type="ARBA" id="ARBA00022723"/>
    </source>
</evidence>
<dbReference type="SMART" id="SM00184">
    <property type="entry name" value="RING"/>
    <property type="match status" value="1"/>
</dbReference>
<evidence type="ECO:0000256" key="10">
    <source>
        <dbReference type="SAM" id="SignalP"/>
    </source>
</evidence>
<keyword evidence="13" id="KW-1185">Reference proteome</keyword>
<dbReference type="Pfam" id="PF02225">
    <property type="entry name" value="PA"/>
    <property type="match status" value="1"/>
</dbReference>
<dbReference type="Gene3D" id="3.30.40.10">
    <property type="entry name" value="Zinc/RING finger domain, C3HC4 (zinc finger)"/>
    <property type="match status" value="1"/>
</dbReference>
<sequence length="487" mass="54414">MACCALRALSWIILFRLVFSTVYVLNNDPFGAIVASFEDAVSQFGPELFHLDGFLVIASPLRACTSVQSKPEIFSFSSNASAAPQRLRALTIPFIAIIERGDCNFDLKVWNVQQAGFSGAIVYDTVDEKIFPMGGRDCTCKFLSLTSSSAFILDVEKIEIPAVMVDRISGYRLKTYSLTESKRRYLGSMVSFYNLPLKYVLLSLLVLVGASLLVLIGCFAAHLCNLWRRAHRGRLSQRHLRQLVTKRFVRDQDPYETCPICLEDYKERDKLRLLPCHHAFHTECIDPWLLRNRRRCPVCNQTVEILGAPALTSEAVPAVTNQASRSLFLRGPFGRLRQLIMYDRLERDLVNRTEEETAPLLTDSDHEPSNFSDACIDRSRSIHDTTSVSIVIDHQNNDDSPLLSAAQEDVHSISAGVVPCDGPSSAGLSTSQVPVVEGISHMVPASKLSEALEKERKNDTVSQLDRLMDDGDERLLTDVAPRALMFK</sequence>
<gene>
    <name evidence="12" type="ORF">P879_10617</name>
</gene>
<dbReference type="SUPFAM" id="SSF57850">
    <property type="entry name" value="RING/U-box"/>
    <property type="match status" value="1"/>
</dbReference>
<keyword evidence="6 9" id="KW-1133">Transmembrane helix</keyword>
<dbReference type="Pfam" id="PF13639">
    <property type="entry name" value="zf-RING_2"/>
    <property type="match status" value="1"/>
</dbReference>
<evidence type="ECO:0000256" key="4">
    <source>
        <dbReference type="ARBA" id="ARBA00022771"/>
    </source>
</evidence>
<feature type="domain" description="RING-type" evidence="11">
    <location>
        <begin position="258"/>
        <end position="300"/>
    </location>
</feature>
<dbReference type="AlphaFoldDB" id="A0A8T0DCA2"/>
<comment type="subcellular location">
    <subcellularLocation>
        <location evidence="1">Membrane</location>
    </subcellularLocation>
</comment>
<evidence type="ECO:0000256" key="7">
    <source>
        <dbReference type="ARBA" id="ARBA00023136"/>
    </source>
</evidence>
<dbReference type="SUPFAM" id="SSF52025">
    <property type="entry name" value="PA domain"/>
    <property type="match status" value="1"/>
</dbReference>
<evidence type="ECO:0000313" key="13">
    <source>
        <dbReference type="Proteomes" id="UP000699462"/>
    </source>
</evidence>
<keyword evidence="10" id="KW-0732">Signal</keyword>
<evidence type="ECO:0000256" key="5">
    <source>
        <dbReference type="ARBA" id="ARBA00022833"/>
    </source>
</evidence>
<dbReference type="InterPro" id="IPR013083">
    <property type="entry name" value="Znf_RING/FYVE/PHD"/>
</dbReference>
<keyword evidence="7 9" id="KW-0472">Membrane</keyword>
<dbReference type="CDD" id="cd16665">
    <property type="entry name" value="RING-H2_RNF13-like"/>
    <property type="match status" value="1"/>
</dbReference>
<dbReference type="GO" id="GO:0006511">
    <property type="term" value="P:ubiquitin-dependent protein catabolic process"/>
    <property type="evidence" value="ECO:0007669"/>
    <property type="project" value="TreeGrafter"/>
</dbReference>
<keyword evidence="3" id="KW-0479">Metal-binding</keyword>
<comment type="caution">
    <text evidence="12">The sequence shown here is derived from an EMBL/GenBank/DDBJ whole genome shotgun (WGS) entry which is preliminary data.</text>
</comment>
<evidence type="ECO:0000259" key="11">
    <source>
        <dbReference type="PROSITE" id="PS50089"/>
    </source>
</evidence>
<feature type="chain" id="PRO_5035716625" description="RING-type domain-containing protein" evidence="10">
    <location>
        <begin position="21"/>
        <end position="487"/>
    </location>
</feature>
<dbReference type="InterPro" id="IPR003137">
    <property type="entry name" value="PA_domain"/>
</dbReference>
<dbReference type="Proteomes" id="UP000699462">
    <property type="component" value="Unassembled WGS sequence"/>
</dbReference>
<dbReference type="GO" id="GO:0016020">
    <property type="term" value="C:membrane"/>
    <property type="evidence" value="ECO:0007669"/>
    <property type="project" value="UniProtKB-SubCell"/>
</dbReference>
<dbReference type="Gene3D" id="3.50.30.30">
    <property type="match status" value="1"/>
</dbReference>
<keyword evidence="5" id="KW-0862">Zinc</keyword>
<protein>
    <recommendedName>
        <fullName evidence="11">RING-type domain-containing protein</fullName>
    </recommendedName>
</protein>
<feature type="signal peptide" evidence="10">
    <location>
        <begin position="1"/>
        <end position="20"/>
    </location>
</feature>
<dbReference type="InterPro" id="IPR051834">
    <property type="entry name" value="RING_finger_E3_ligase"/>
</dbReference>
<reference evidence="12 13" key="1">
    <citation type="submission" date="2019-07" db="EMBL/GenBank/DDBJ databases">
        <title>Annotation for the trematode Paragonimus westermani.</title>
        <authorList>
            <person name="Choi Y.-J."/>
        </authorList>
    </citation>
    <scope>NUCLEOTIDE SEQUENCE [LARGE SCALE GENOMIC DNA]</scope>
    <source>
        <strain evidence="12">180907_Pwestermani</strain>
    </source>
</reference>
<dbReference type="PANTHER" id="PTHR45931:SF20">
    <property type="entry name" value="RING-TYPE E3 UBIQUITIN TRANSFERASE"/>
    <property type="match status" value="1"/>
</dbReference>
<dbReference type="EMBL" id="JTDF01006729">
    <property type="protein sequence ID" value="KAF8565449.1"/>
    <property type="molecule type" value="Genomic_DNA"/>
</dbReference>
<dbReference type="PROSITE" id="PS50089">
    <property type="entry name" value="ZF_RING_2"/>
    <property type="match status" value="1"/>
</dbReference>
<evidence type="ECO:0000256" key="2">
    <source>
        <dbReference type="ARBA" id="ARBA00022692"/>
    </source>
</evidence>
<evidence type="ECO:0000256" key="8">
    <source>
        <dbReference type="PROSITE-ProRule" id="PRU00175"/>
    </source>
</evidence>
<evidence type="ECO:0000256" key="9">
    <source>
        <dbReference type="SAM" id="Phobius"/>
    </source>
</evidence>